<dbReference type="InterPro" id="IPR020568">
    <property type="entry name" value="Ribosomal_Su5_D2-typ_SF"/>
</dbReference>
<dbReference type="Gene3D" id="3.40.50.670">
    <property type="match status" value="2"/>
</dbReference>
<dbReference type="FunFam" id="3.30.230.10:FF:000005">
    <property type="entry name" value="DNA gyrase subunit B"/>
    <property type="match status" value="1"/>
</dbReference>
<dbReference type="InterPro" id="IPR036890">
    <property type="entry name" value="HATPase_C_sf"/>
</dbReference>
<dbReference type="InterPro" id="IPR034160">
    <property type="entry name" value="TOPRIM_GyrB"/>
</dbReference>
<organism evidence="13">
    <name type="scientific">Desulfacinum infernum</name>
    <dbReference type="NCBI Taxonomy" id="35837"/>
    <lineage>
        <taxon>Bacteria</taxon>
        <taxon>Pseudomonadati</taxon>
        <taxon>Thermodesulfobacteriota</taxon>
        <taxon>Syntrophobacteria</taxon>
        <taxon>Syntrophobacterales</taxon>
        <taxon>Syntrophobacteraceae</taxon>
        <taxon>Desulfacinum</taxon>
    </lineage>
</organism>
<dbReference type="PROSITE" id="PS50880">
    <property type="entry name" value="TOPRIM"/>
    <property type="match status" value="1"/>
</dbReference>
<dbReference type="PROSITE" id="PS00177">
    <property type="entry name" value="TOPOISOMERASE_II"/>
    <property type="match status" value="1"/>
</dbReference>
<evidence type="ECO:0000256" key="1">
    <source>
        <dbReference type="ARBA" id="ARBA00000185"/>
    </source>
</evidence>
<evidence type="ECO:0000256" key="3">
    <source>
        <dbReference type="ARBA" id="ARBA00022490"/>
    </source>
</evidence>
<dbReference type="SMART" id="SM00387">
    <property type="entry name" value="HATPase_c"/>
    <property type="match status" value="1"/>
</dbReference>
<dbReference type="NCBIfam" id="NF011501">
    <property type="entry name" value="PRK14939.1"/>
    <property type="match status" value="1"/>
</dbReference>
<feature type="domain" description="Toprim" evidence="12">
    <location>
        <begin position="435"/>
        <end position="550"/>
    </location>
</feature>
<dbReference type="SMART" id="SM00433">
    <property type="entry name" value="TOP2c"/>
    <property type="match status" value="1"/>
</dbReference>
<feature type="binding site" evidence="11">
    <location>
        <position position="515"/>
    </location>
    <ligand>
        <name>Mg(2+)</name>
        <dbReference type="ChEBI" id="CHEBI:18420"/>
        <label>2</label>
    </ligand>
</feature>
<name>A0A832A450_9BACT</name>
<dbReference type="EC" id="5.6.2.2" evidence="11"/>
<keyword evidence="9" id="KW-0238">DNA-binding</keyword>
<dbReference type="Gene3D" id="3.30.230.10">
    <property type="match status" value="1"/>
</dbReference>
<reference evidence="13" key="1">
    <citation type="journal article" date="2020" name="mSystems">
        <title>Genome- and Community-Level Interaction Insights into Carbon Utilization and Element Cycling Functions of Hydrothermarchaeota in Hydrothermal Sediment.</title>
        <authorList>
            <person name="Zhou Z."/>
            <person name="Liu Y."/>
            <person name="Xu W."/>
            <person name="Pan J."/>
            <person name="Luo Z.H."/>
            <person name="Li M."/>
        </authorList>
    </citation>
    <scope>NUCLEOTIDE SEQUENCE [LARGE SCALE GENOMIC DNA]</scope>
    <source>
        <strain evidence="13">SpSt-456</strain>
    </source>
</reference>
<evidence type="ECO:0000256" key="9">
    <source>
        <dbReference type="ARBA" id="ARBA00023125"/>
    </source>
</evidence>
<dbReference type="FunFam" id="3.30.565.10:FF:000002">
    <property type="entry name" value="DNA gyrase subunit B"/>
    <property type="match status" value="1"/>
</dbReference>
<feature type="site" description="Interaction with DNA" evidence="11">
    <location>
        <position position="466"/>
    </location>
</feature>
<dbReference type="HAMAP" id="MF_01898">
    <property type="entry name" value="GyrB"/>
    <property type="match status" value="1"/>
</dbReference>
<comment type="caution">
    <text evidence="13">The sequence shown here is derived from an EMBL/GenBank/DDBJ whole genome shotgun (WGS) entry which is preliminary data.</text>
</comment>
<evidence type="ECO:0000256" key="2">
    <source>
        <dbReference type="ARBA" id="ARBA00010708"/>
    </source>
</evidence>
<evidence type="ECO:0000256" key="6">
    <source>
        <dbReference type="ARBA" id="ARBA00022840"/>
    </source>
</evidence>
<dbReference type="GO" id="GO:0005524">
    <property type="term" value="F:ATP binding"/>
    <property type="evidence" value="ECO:0007669"/>
    <property type="project" value="UniProtKB-UniRule"/>
</dbReference>
<dbReference type="Pfam" id="PF02518">
    <property type="entry name" value="HATPase_c"/>
    <property type="match status" value="1"/>
</dbReference>
<dbReference type="GO" id="GO:0003677">
    <property type="term" value="F:DNA binding"/>
    <property type="evidence" value="ECO:0007669"/>
    <property type="project" value="UniProtKB-KW"/>
</dbReference>
<dbReference type="InterPro" id="IPR041423">
    <property type="entry name" value="GyrB_insert"/>
</dbReference>
<dbReference type="InterPro" id="IPR002288">
    <property type="entry name" value="DNA_gyrase_B_C"/>
</dbReference>
<evidence type="ECO:0000256" key="10">
    <source>
        <dbReference type="ARBA" id="ARBA00023235"/>
    </source>
</evidence>
<dbReference type="InterPro" id="IPR011557">
    <property type="entry name" value="GyrB"/>
</dbReference>
<keyword evidence="4 11" id="KW-0479">Metal-binding</keyword>
<comment type="subunit">
    <text evidence="11">Heterotetramer, composed of two GyrA and two GyrB chains. In the heterotetramer, GyrA contains the active site tyrosine that forms a transient covalent intermediate with DNA, while GyrB binds cofactors and catalyzes ATP hydrolysis.</text>
</comment>
<dbReference type="Pfam" id="PF00204">
    <property type="entry name" value="DNA_gyraseB"/>
    <property type="match status" value="1"/>
</dbReference>
<dbReference type="InterPro" id="IPR003594">
    <property type="entry name" value="HATPase_dom"/>
</dbReference>
<comment type="similarity">
    <text evidence="2 11">Belongs to the type II topoisomerase GyrB family.</text>
</comment>
<dbReference type="Pfam" id="PF00986">
    <property type="entry name" value="DNA_gyraseB_C"/>
    <property type="match status" value="1"/>
</dbReference>
<dbReference type="PRINTS" id="PR01159">
    <property type="entry name" value="DNAGYRASEB"/>
</dbReference>
<dbReference type="GO" id="GO:0006265">
    <property type="term" value="P:DNA topological change"/>
    <property type="evidence" value="ECO:0007669"/>
    <property type="project" value="UniProtKB-UniRule"/>
</dbReference>
<dbReference type="GO" id="GO:0003918">
    <property type="term" value="F:DNA topoisomerase type II (double strand cut, ATP-hydrolyzing) activity"/>
    <property type="evidence" value="ECO:0007669"/>
    <property type="project" value="UniProtKB-UniRule"/>
</dbReference>
<evidence type="ECO:0000256" key="8">
    <source>
        <dbReference type="ARBA" id="ARBA00023029"/>
    </source>
</evidence>
<dbReference type="GO" id="GO:0005737">
    <property type="term" value="C:cytoplasm"/>
    <property type="evidence" value="ECO:0007669"/>
    <property type="project" value="UniProtKB-SubCell"/>
</dbReference>
<dbReference type="CDD" id="cd00822">
    <property type="entry name" value="TopoII_Trans_DNA_gyrase"/>
    <property type="match status" value="1"/>
</dbReference>
<dbReference type="Gene3D" id="3.30.565.10">
    <property type="entry name" value="Histidine kinase-like ATPase, C-terminal domain"/>
    <property type="match status" value="1"/>
</dbReference>
<dbReference type="InterPro" id="IPR013760">
    <property type="entry name" value="Topo_IIA-like_dom_sf"/>
</dbReference>
<dbReference type="NCBIfam" id="NF004189">
    <property type="entry name" value="PRK05644.1"/>
    <property type="match status" value="1"/>
</dbReference>
<dbReference type="InterPro" id="IPR006171">
    <property type="entry name" value="TOPRIM_dom"/>
</dbReference>
<dbReference type="FunFam" id="3.40.50.670:FF:000007">
    <property type="entry name" value="DNA gyrase subunit B"/>
    <property type="match status" value="1"/>
</dbReference>
<evidence type="ECO:0000256" key="4">
    <source>
        <dbReference type="ARBA" id="ARBA00022723"/>
    </source>
</evidence>
<dbReference type="CDD" id="cd16928">
    <property type="entry name" value="HATPase_GyrB-like"/>
    <property type="match status" value="1"/>
</dbReference>
<keyword evidence="3 11" id="KW-0963">Cytoplasm</keyword>
<dbReference type="InterPro" id="IPR018522">
    <property type="entry name" value="TopoIIA_CS"/>
</dbReference>
<dbReference type="GO" id="GO:0006261">
    <property type="term" value="P:DNA-templated DNA replication"/>
    <property type="evidence" value="ECO:0007669"/>
    <property type="project" value="UniProtKB-UniRule"/>
</dbReference>
<evidence type="ECO:0000256" key="11">
    <source>
        <dbReference type="HAMAP-Rule" id="MF_01898"/>
    </source>
</evidence>
<feature type="binding site" evidence="11">
    <location>
        <position position="517"/>
    </location>
    <ligand>
        <name>Mg(2+)</name>
        <dbReference type="ChEBI" id="CHEBI:18420"/>
        <label>2</label>
    </ligand>
</feature>
<proteinExistence type="inferred from homology"/>
<comment type="subcellular location">
    <subcellularLocation>
        <location evidence="11">Cytoplasm</location>
    </subcellularLocation>
</comment>
<dbReference type="SUPFAM" id="SSF54211">
    <property type="entry name" value="Ribosomal protein S5 domain 2-like"/>
    <property type="match status" value="1"/>
</dbReference>
<dbReference type="NCBIfam" id="TIGR01059">
    <property type="entry name" value="gyrB"/>
    <property type="match status" value="1"/>
</dbReference>
<protein>
    <recommendedName>
        <fullName evidence="11">DNA gyrase subunit B</fullName>
        <ecNumber evidence="11">5.6.2.2</ecNumber>
    </recommendedName>
</protein>
<dbReference type="InterPro" id="IPR014721">
    <property type="entry name" value="Ribsml_uS5_D2-typ_fold_subgr"/>
</dbReference>
<dbReference type="InterPro" id="IPR000565">
    <property type="entry name" value="Topo_IIA_B"/>
</dbReference>
<dbReference type="SUPFAM" id="SSF55874">
    <property type="entry name" value="ATPase domain of HSP90 chaperone/DNA topoisomerase II/histidine kinase"/>
    <property type="match status" value="1"/>
</dbReference>
<dbReference type="GO" id="GO:0005694">
    <property type="term" value="C:chromosome"/>
    <property type="evidence" value="ECO:0007669"/>
    <property type="project" value="InterPro"/>
</dbReference>
<accession>A0A832A450</accession>
<dbReference type="InterPro" id="IPR013506">
    <property type="entry name" value="Topo_IIA_bsu_dom2"/>
</dbReference>
<evidence type="ECO:0000256" key="5">
    <source>
        <dbReference type="ARBA" id="ARBA00022741"/>
    </source>
</evidence>
<dbReference type="Pfam" id="PF01751">
    <property type="entry name" value="Toprim"/>
    <property type="match status" value="1"/>
</dbReference>
<evidence type="ECO:0000256" key="7">
    <source>
        <dbReference type="ARBA" id="ARBA00022842"/>
    </source>
</evidence>
<dbReference type="EMBL" id="DSTK01000044">
    <property type="protein sequence ID" value="HFK98865.1"/>
    <property type="molecule type" value="Genomic_DNA"/>
</dbReference>
<feature type="binding site" evidence="11">
    <location>
        <position position="515"/>
    </location>
    <ligand>
        <name>Mg(2+)</name>
        <dbReference type="ChEBI" id="CHEBI:18420"/>
        <label>1</label>
        <note>catalytic</note>
    </ligand>
</feature>
<evidence type="ECO:0000259" key="12">
    <source>
        <dbReference type="PROSITE" id="PS50880"/>
    </source>
</evidence>
<keyword evidence="7 11" id="KW-0460">Magnesium</keyword>
<keyword evidence="10 11" id="KW-0413">Isomerase</keyword>
<keyword evidence="5 11" id="KW-0547">Nucleotide-binding</keyword>
<keyword evidence="6 11" id="KW-0067">ATP-binding</keyword>
<comment type="miscellaneous">
    <text evidence="11">Few gyrases are as efficient as E.coli at forming negative supercoils. Not all organisms have 2 type II topoisomerases; in organisms with a single type II topoisomerase this enzyme also has to decatenate newly replicated chromosomes.</text>
</comment>
<dbReference type="PANTHER" id="PTHR45866:SF1">
    <property type="entry name" value="DNA GYRASE SUBUNIT B, MITOCHONDRIAL"/>
    <property type="match status" value="1"/>
</dbReference>
<dbReference type="PRINTS" id="PR00418">
    <property type="entry name" value="TPI2FAMILY"/>
</dbReference>
<dbReference type="SUPFAM" id="SSF56719">
    <property type="entry name" value="Type II DNA topoisomerase"/>
    <property type="match status" value="1"/>
</dbReference>
<sequence length="813" mass="92974">MEQNPERWLDVSQGTVKEQADEDYTGERITVLEGLDPVRKRPSMYIGNVSTEGLHQLVYEVVDNSIDEALAGYCDHIQVTIHLDGSVTVEDNGRGIPVDIHEKEGLPAVEVVMTRLHAGGKFDDTVYKVSGGLHGVGVSVVNALSEFLEVEIRRGGRVYFQRYERGQTKTPLEQIGETRRRGTRVTFKPDPEIFTDTDLSFDILSQRMRELAFLNKGLRIELIDERTSKEKNFHYEGGLIQFVEYLNRNKEPLHPEVVFIEGKRQDVIIEIALQYNRTYNEKIFTFANNINTREGGSHLVGFKAGLTRSIKQYALQNKVPKPDVDRMTGDDVREGLSAVVSVKLREPQFEGQTKTKLGNSDVKGMVETLTYEKLSAFFEENPKVIRAILDKVLEAMRAREAARKAKELTRRKGILSDHSLPGKLADCQERDPEKSEIFIVEGDSAGGSAKQGRDRRFQAVLPLRGKILNVEKARFDKMLENQEIRTMISALGTGIGQDEFDPAKLRYHKIIIMTDADVDGAHIRTLLLTFFFRMMPDLIERGHLYIAQPPLYRVAAGKKELYLKDDAELDAFLVTRATEKHHVFLGGSDTPLASERLVKLMKTYSQYQDWLGRLSRKGIRRELLRFLANTLAGQEVVPEDQSSMERLREALEGAGYTVSQIEMEEEHRGYDLEIWQPTNGQERFRLSYAFLKSVEFRKLQELSKELAVLDQRPYRIATSAGEITVDDPETLFQYLKDEAFKGLTVQRYKGLGEMNPEQLWETTMNPDTRTLLRVRIDDEYMADELFTTLMGDRVEPRREFIQVNALDFRELDI</sequence>
<comment type="function">
    <text evidence="11">A type II topoisomerase that negatively supercoils closed circular double-stranded (ds) DNA in an ATP-dependent manner to modulate DNA topology and maintain chromosomes in an underwound state. Negative supercoiling favors strand separation, and DNA replication, transcription, recombination and repair, all of which involve strand separation. Also able to catalyze the interconversion of other topological isomers of dsDNA rings, including catenanes and knotted rings. Type II topoisomerases break and join 2 DNA strands simultaneously in an ATP-dependent manner.</text>
</comment>
<keyword evidence="8 11" id="KW-0799">Topoisomerase</keyword>
<evidence type="ECO:0000313" key="13">
    <source>
        <dbReference type="EMBL" id="HFK98865.1"/>
    </source>
</evidence>
<dbReference type="GO" id="GO:0046872">
    <property type="term" value="F:metal ion binding"/>
    <property type="evidence" value="ECO:0007669"/>
    <property type="project" value="UniProtKB-KW"/>
</dbReference>
<dbReference type="CDD" id="cd03366">
    <property type="entry name" value="TOPRIM_TopoIIA_GyrB"/>
    <property type="match status" value="1"/>
</dbReference>
<comment type="cofactor">
    <cofactor evidence="11">
        <name>Mg(2+)</name>
        <dbReference type="ChEBI" id="CHEBI:18420"/>
    </cofactor>
    <cofactor evidence="11">
        <name>Mn(2+)</name>
        <dbReference type="ChEBI" id="CHEBI:29035"/>
    </cofactor>
    <cofactor evidence="11">
        <name>Ca(2+)</name>
        <dbReference type="ChEBI" id="CHEBI:29108"/>
    </cofactor>
    <text evidence="11">Binds two Mg(2+) per subunit. The magnesium ions form salt bridges with both the protein and the DNA. Can also accept other divalent metal cations, such as Mn(2+) or Ca(2+).</text>
</comment>
<dbReference type="AlphaFoldDB" id="A0A832A450"/>
<dbReference type="InterPro" id="IPR013759">
    <property type="entry name" value="Topo_IIA_B_C"/>
</dbReference>
<comment type="catalytic activity">
    <reaction evidence="1 11">
        <text>ATP-dependent breakage, passage and rejoining of double-stranded DNA.</text>
        <dbReference type="EC" id="5.6.2.2"/>
    </reaction>
</comment>
<feature type="binding site" evidence="11">
    <location>
        <position position="441"/>
    </location>
    <ligand>
        <name>Mg(2+)</name>
        <dbReference type="ChEBI" id="CHEBI:18420"/>
        <label>1</label>
        <note>catalytic</note>
    </ligand>
</feature>
<feature type="site" description="Interaction with DNA" evidence="11">
    <location>
        <position position="469"/>
    </location>
</feature>
<dbReference type="InterPro" id="IPR001241">
    <property type="entry name" value="Topo_IIA"/>
</dbReference>
<dbReference type="PANTHER" id="PTHR45866">
    <property type="entry name" value="DNA GYRASE/TOPOISOMERASE SUBUNIT B"/>
    <property type="match status" value="1"/>
</dbReference>
<dbReference type="Pfam" id="PF18053">
    <property type="entry name" value="GyrB_insert"/>
    <property type="match status" value="1"/>
</dbReference>
<gene>
    <name evidence="11 13" type="primary">gyrB</name>
    <name evidence="13" type="ORF">ENS06_16255</name>
</gene>